<keyword evidence="2" id="KW-1185">Reference proteome</keyword>
<evidence type="ECO:0000313" key="2">
    <source>
        <dbReference type="Proteomes" id="UP000821845"/>
    </source>
</evidence>
<comment type="caution">
    <text evidence="1">The sequence shown here is derived from an EMBL/GenBank/DDBJ whole genome shotgun (WGS) entry which is preliminary data.</text>
</comment>
<gene>
    <name evidence="1" type="ORF">HPB50_026004</name>
</gene>
<sequence length="455" mass="51278">MVSVATRKGGRKEIQVSPRYSPEVLTTYRKQTLLPPPRFQIPTSRGSAVRVPEKAPSRYIGEDDEGRRSLLDWPEGILLNSITNEGSHVGPAAAYKPDRRQLGQQHRSTCFHWEKKQFLPSAAAVVGQLCTAAAERVRVVLLPRTASSSGASPCSRLLGQFSSRVAAAMASLWDKALSTYQAVVASTDPRVKGWPLMGSPMTMLSIIAGYIYFVKVWGPNWMKGREPFQLKNVLVAYNLIMVVLSTLFFVLGGSYTYLGPYNWFCQPVSYGTDPDSMAVTTLGWWYLLIKMVEFMDTVFFVLTKKFSHISLLHVVHHSTVAWTVWMGVNFGAGGQNAFFPFINCFVHIVMYTYYCLAAMGPEVRKYLWWKRYLTQFQMVQFVVGFVHAAIPVFYDCGFPPYFAYILMGEAVMLFFMFRNFYNKAYKASQTARSLQQRNGHVKTAVTAGGSQTKLD</sequence>
<evidence type="ECO:0000313" key="1">
    <source>
        <dbReference type="EMBL" id="KAH6937219.1"/>
    </source>
</evidence>
<reference evidence="1" key="1">
    <citation type="submission" date="2020-05" db="EMBL/GenBank/DDBJ databases">
        <title>Large-scale comparative analyses of tick genomes elucidate their genetic diversity and vector capacities.</title>
        <authorList>
            <person name="Jia N."/>
            <person name="Wang J."/>
            <person name="Shi W."/>
            <person name="Du L."/>
            <person name="Sun Y."/>
            <person name="Zhan W."/>
            <person name="Jiang J."/>
            <person name="Wang Q."/>
            <person name="Zhang B."/>
            <person name="Ji P."/>
            <person name="Sakyi L.B."/>
            <person name="Cui X."/>
            <person name="Yuan T."/>
            <person name="Jiang B."/>
            <person name="Yang W."/>
            <person name="Lam T.T.-Y."/>
            <person name="Chang Q."/>
            <person name="Ding S."/>
            <person name="Wang X."/>
            <person name="Zhu J."/>
            <person name="Ruan X."/>
            <person name="Zhao L."/>
            <person name="Wei J."/>
            <person name="Que T."/>
            <person name="Du C."/>
            <person name="Cheng J."/>
            <person name="Dai P."/>
            <person name="Han X."/>
            <person name="Huang E."/>
            <person name="Gao Y."/>
            <person name="Liu J."/>
            <person name="Shao H."/>
            <person name="Ye R."/>
            <person name="Li L."/>
            <person name="Wei W."/>
            <person name="Wang X."/>
            <person name="Wang C."/>
            <person name="Yang T."/>
            <person name="Huo Q."/>
            <person name="Li W."/>
            <person name="Guo W."/>
            <person name="Chen H."/>
            <person name="Zhou L."/>
            <person name="Ni X."/>
            <person name="Tian J."/>
            <person name="Zhou Y."/>
            <person name="Sheng Y."/>
            <person name="Liu T."/>
            <person name="Pan Y."/>
            <person name="Xia L."/>
            <person name="Li J."/>
            <person name="Zhao F."/>
            <person name="Cao W."/>
        </authorList>
    </citation>
    <scope>NUCLEOTIDE SEQUENCE</scope>
    <source>
        <strain evidence="1">Hyas-2018</strain>
    </source>
</reference>
<protein>
    <submittedName>
        <fullName evidence="1">Uncharacterized protein</fullName>
    </submittedName>
</protein>
<accession>A0ACB7STW9</accession>
<name>A0ACB7STW9_HYAAI</name>
<dbReference type="Proteomes" id="UP000821845">
    <property type="component" value="Chromosome 3"/>
</dbReference>
<proteinExistence type="predicted"/>
<dbReference type="EMBL" id="CM023483">
    <property type="protein sequence ID" value="KAH6937219.1"/>
    <property type="molecule type" value="Genomic_DNA"/>
</dbReference>
<organism evidence="1 2">
    <name type="scientific">Hyalomma asiaticum</name>
    <name type="common">Tick</name>
    <dbReference type="NCBI Taxonomy" id="266040"/>
    <lineage>
        <taxon>Eukaryota</taxon>
        <taxon>Metazoa</taxon>
        <taxon>Ecdysozoa</taxon>
        <taxon>Arthropoda</taxon>
        <taxon>Chelicerata</taxon>
        <taxon>Arachnida</taxon>
        <taxon>Acari</taxon>
        <taxon>Parasitiformes</taxon>
        <taxon>Ixodida</taxon>
        <taxon>Ixodoidea</taxon>
        <taxon>Ixodidae</taxon>
        <taxon>Hyalomminae</taxon>
        <taxon>Hyalomma</taxon>
    </lineage>
</organism>